<feature type="non-terminal residue" evidence="1">
    <location>
        <position position="48"/>
    </location>
</feature>
<gene>
    <name evidence="1" type="ORF">RRG08_057590</name>
</gene>
<evidence type="ECO:0000313" key="2">
    <source>
        <dbReference type="Proteomes" id="UP001283361"/>
    </source>
</evidence>
<keyword evidence="2" id="KW-1185">Reference proteome</keyword>
<organism evidence="1 2">
    <name type="scientific">Elysia crispata</name>
    <name type="common">lettuce slug</name>
    <dbReference type="NCBI Taxonomy" id="231223"/>
    <lineage>
        <taxon>Eukaryota</taxon>
        <taxon>Metazoa</taxon>
        <taxon>Spiralia</taxon>
        <taxon>Lophotrochozoa</taxon>
        <taxon>Mollusca</taxon>
        <taxon>Gastropoda</taxon>
        <taxon>Heterobranchia</taxon>
        <taxon>Euthyneura</taxon>
        <taxon>Panpulmonata</taxon>
        <taxon>Sacoglossa</taxon>
        <taxon>Placobranchoidea</taxon>
        <taxon>Plakobranchidae</taxon>
        <taxon>Elysia</taxon>
    </lineage>
</organism>
<proteinExistence type="predicted"/>
<protein>
    <submittedName>
        <fullName evidence="1">Uncharacterized protein</fullName>
    </submittedName>
</protein>
<reference evidence="1" key="1">
    <citation type="journal article" date="2023" name="G3 (Bethesda)">
        <title>A reference genome for the long-term kleptoplast-retaining sea slug Elysia crispata morphotype clarki.</title>
        <authorList>
            <person name="Eastman K.E."/>
            <person name="Pendleton A.L."/>
            <person name="Shaikh M.A."/>
            <person name="Suttiyut T."/>
            <person name="Ogas R."/>
            <person name="Tomko P."/>
            <person name="Gavelis G."/>
            <person name="Widhalm J.R."/>
            <person name="Wisecaver J.H."/>
        </authorList>
    </citation>
    <scope>NUCLEOTIDE SEQUENCE</scope>
    <source>
        <strain evidence="1">ECLA1</strain>
    </source>
</reference>
<dbReference type="Proteomes" id="UP001283361">
    <property type="component" value="Unassembled WGS sequence"/>
</dbReference>
<accession>A0AAE1AVH3</accession>
<dbReference type="AlphaFoldDB" id="A0AAE1AVH3"/>
<evidence type="ECO:0000313" key="1">
    <source>
        <dbReference type="EMBL" id="KAK3794449.1"/>
    </source>
</evidence>
<sequence>MFTLYETPAGESVYLFIDFNEGKLYVNRPNSTCYVEYENPDSKRNAIE</sequence>
<comment type="caution">
    <text evidence="1">The sequence shown here is derived from an EMBL/GenBank/DDBJ whole genome shotgun (WGS) entry which is preliminary data.</text>
</comment>
<name>A0AAE1AVH3_9GAST</name>
<dbReference type="EMBL" id="JAWDGP010001112">
    <property type="protein sequence ID" value="KAK3794449.1"/>
    <property type="molecule type" value="Genomic_DNA"/>
</dbReference>